<dbReference type="Gene3D" id="3.30.450.40">
    <property type="match status" value="1"/>
</dbReference>
<dbReference type="Proteomes" id="UP000006072">
    <property type="component" value="Unassembled WGS sequence"/>
</dbReference>
<organism evidence="2 3">
    <name type="scientific">Mycolicibacterium vaccae ATCC 25954</name>
    <dbReference type="NCBI Taxonomy" id="1194972"/>
    <lineage>
        <taxon>Bacteria</taxon>
        <taxon>Bacillati</taxon>
        <taxon>Actinomycetota</taxon>
        <taxon>Actinomycetes</taxon>
        <taxon>Mycobacteriales</taxon>
        <taxon>Mycobacteriaceae</taxon>
        <taxon>Mycolicibacterium</taxon>
    </lineage>
</organism>
<dbReference type="InterPro" id="IPR003018">
    <property type="entry name" value="GAF"/>
</dbReference>
<dbReference type="AlphaFoldDB" id="K0UN14"/>
<dbReference type="Pfam" id="PF01590">
    <property type="entry name" value="GAF"/>
    <property type="match status" value="1"/>
</dbReference>
<evidence type="ECO:0000259" key="1">
    <source>
        <dbReference type="Pfam" id="PF01590"/>
    </source>
</evidence>
<dbReference type="eggNOG" id="COG3284">
    <property type="taxonomic scope" value="Bacteria"/>
</dbReference>
<accession>K0UN14</accession>
<comment type="caution">
    <text evidence="2">The sequence shown here is derived from an EMBL/GenBank/DDBJ whole genome shotgun (WGS) entry which is preliminary data.</text>
</comment>
<name>K0UN14_MYCVA</name>
<feature type="domain" description="GAF" evidence="1">
    <location>
        <begin position="20"/>
        <end position="129"/>
    </location>
</feature>
<gene>
    <name evidence="2" type="ORF">MVAC_15073</name>
</gene>
<protein>
    <submittedName>
        <fullName evidence="2">Regulatory protein</fullName>
    </submittedName>
</protein>
<dbReference type="HOGENOM" id="CLU_037518_0_0_11"/>
<sequence>MTGGLSTLIDSGENLVAITNDKSTVLWRAGPSQVLRNAEKLGFVDGAQWAEAIVGTNAMGTALVSQRAVQTFCAEHYNRSQHPWTCAASPIRNPCTGKIIGTIDVTGPASTVHPTTIALIDAVARLAESHLREQRDLSLNLLRTVAAPMLSRIGAPAAAVDAEGWVAAVDSMPPQSRILLPAEMAPGHVWVPSLGLCDVETLPGGWLIRPIEDDAEQAGAHVTLNLRTSAAPMLSLSGRFGTWQHDISLRHAEILLILATHPDGRSAQQLADALYGDPIRVGAIRVEMSRLRKQFAGILSARPYRFASATEVKVLYPDDCNEVLAGSTAPAIRTLRDHLLRTRGRP</sequence>
<dbReference type="InterPro" id="IPR029016">
    <property type="entry name" value="GAF-like_dom_sf"/>
</dbReference>
<evidence type="ECO:0000313" key="2">
    <source>
        <dbReference type="EMBL" id="EJZ08562.1"/>
    </source>
</evidence>
<reference evidence="2 3" key="1">
    <citation type="journal article" date="2012" name="J. Bacteriol.">
        <title>Complete Genome Sequence of Mycobacterium vaccae Type Strain ATCC 25954.</title>
        <authorList>
            <person name="Ho Y.S."/>
            <person name="Adroub S.A."/>
            <person name="Abadi M."/>
            <person name="Al Alwan B."/>
            <person name="Alkhateeb R."/>
            <person name="Gao G."/>
            <person name="Ragab A."/>
            <person name="Ali S."/>
            <person name="van Soolingen D."/>
            <person name="Bitter W."/>
            <person name="Pain A."/>
            <person name="Abdallah A.M."/>
        </authorList>
    </citation>
    <scope>NUCLEOTIDE SEQUENCE [LARGE SCALE GENOMIC DNA]</scope>
    <source>
        <strain evidence="2 3">ATCC 25954</strain>
    </source>
</reference>
<proteinExistence type="predicted"/>
<evidence type="ECO:0000313" key="3">
    <source>
        <dbReference type="Proteomes" id="UP000006072"/>
    </source>
</evidence>
<dbReference type="EMBL" id="ALQA01000030">
    <property type="protein sequence ID" value="EJZ08562.1"/>
    <property type="molecule type" value="Genomic_DNA"/>
</dbReference>
<keyword evidence="3" id="KW-1185">Reference proteome</keyword>